<dbReference type="Gene3D" id="1.10.10.10">
    <property type="entry name" value="Winged helix-like DNA-binding domain superfamily/Winged helix DNA-binding domain"/>
    <property type="match status" value="1"/>
</dbReference>
<dbReference type="InterPro" id="IPR000485">
    <property type="entry name" value="AsnC-type_HTH_dom"/>
</dbReference>
<reference evidence="5 6" key="1">
    <citation type="submission" date="2024-08" db="EMBL/GenBank/DDBJ databases">
        <authorList>
            <person name="Lu H."/>
        </authorList>
    </citation>
    <scope>NUCLEOTIDE SEQUENCE [LARGE SCALE GENOMIC DNA]</scope>
    <source>
        <strain evidence="5 6">LYH14W</strain>
    </source>
</reference>
<keyword evidence="2" id="KW-0238">DNA-binding</keyword>
<keyword evidence="6" id="KW-1185">Reference proteome</keyword>
<sequence>MRVPLDPSSAPATGAVRANLAEQVYARLKAELNDFQLVPGDRFSEAELGQRLGVSRTPVREALFKLRNEGFLDVEAKTGWSVRPIDFGRLEQLYDLRVILELAAVAKLCAHTGAPSPELESLKAIWLVPAAERLSDAREVGQLDEAFHATLVRAAGNAEMARVHWDVTEQIRIIRHLDFTRGHRIEATYAEHAKILRAVMQRKVDQAQLLLRSHVEQSKAEVRKITLATLHEARERSAAGR</sequence>
<protein>
    <submittedName>
        <fullName evidence="5">GntR family transcriptional regulator</fullName>
    </submittedName>
</protein>
<gene>
    <name evidence="5" type="ORF">ACG00Y_25795</name>
</gene>
<dbReference type="InterPro" id="IPR036388">
    <property type="entry name" value="WH-like_DNA-bd_sf"/>
</dbReference>
<keyword evidence="1" id="KW-0805">Transcription regulation</keyword>
<dbReference type="Proteomes" id="UP001606210">
    <property type="component" value="Unassembled WGS sequence"/>
</dbReference>
<evidence type="ECO:0000313" key="6">
    <source>
        <dbReference type="Proteomes" id="UP001606210"/>
    </source>
</evidence>
<dbReference type="PANTHER" id="PTHR43537:SF45">
    <property type="entry name" value="GNTR FAMILY REGULATORY PROTEIN"/>
    <property type="match status" value="1"/>
</dbReference>
<dbReference type="PANTHER" id="PTHR43537">
    <property type="entry name" value="TRANSCRIPTIONAL REGULATOR, GNTR FAMILY"/>
    <property type="match status" value="1"/>
</dbReference>
<dbReference type="Pfam" id="PF07729">
    <property type="entry name" value="FCD"/>
    <property type="match status" value="1"/>
</dbReference>
<dbReference type="InterPro" id="IPR008920">
    <property type="entry name" value="TF_FadR/GntR_C"/>
</dbReference>
<evidence type="ECO:0000256" key="2">
    <source>
        <dbReference type="ARBA" id="ARBA00023125"/>
    </source>
</evidence>
<organism evidence="5 6">
    <name type="scientific">Pelomonas parva</name>
    <dbReference type="NCBI Taxonomy" id="3299032"/>
    <lineage>
        <taxon>Bacteria</taxon>
        <taxon>Pseudomonadati</taxon>
        <taxon>Pseudomonadota</taxon>
        <taxon>Betaproteobacteria</taxon>
        <taxon>Burkholderiales</taxon>
        <taxon>Sphaerotilaceae</taxon>
        <taxon>Roseateles</taxon>
    </lineage>
</organism>
<dbReference type="SUPFAM" id="SSF48008">
    <property type="entry name" value="GntR ligand-binding domain-like"/>
    <property type="match status" value="1"/>
</dbReference>
<dbReference type="PRINTS" id="PR00033">
    <property type="entry name" value="HTHASNC"/>
</dbReference>
<feature type="domain" description="HTH gntR-type" evidence="4">
    <location>
        <begin position="18"/>
        <end position="85"/>
    </location>
</feature>
<proteinExistence type="predicted"/>
<dbReference type="InterPro" id="IPR011711">
    <property type="entry name" value="GntR_C"/>
</dbReference>
<evidence type="ECO:0000313" key="5">
    <source>
        <dbReference type="EMBL" id="MFG6433346.1"/>
    </source>
</evidence>
<name>A0ABW7FA25_9BURK</name>
<dbReference type="SMART" id="SM00895">
    <property type="entry name" value="FCD"/>
    <property type="match status" value="1"/>
</dbReference>
<dbReference type="PRINTS" id="PR00035">
    <property type="entry name" value="HTHGNTR"/>
</dbReference>
<dbReference type="SUPFAM" id="SSF46785">
    <property type="entry name" value="Winged helix' DNA-binding domain"/>
    <property type="match status" value="1"/>
</dbReference>
<dbReference type="RefSeq" id="WP_394483975.1">
    <property type="nucleotide sequence ID" value="NZ_JBIGHV010000012.1"/>
</dbReference>
<dbReference type="PROSITE" id="PS50949">
    <property type="entry name" value="HTH_GNTR"/>
    <property type="match status" value="1"/>
</dbReference>
<dbReference type="InterPro" id="IPR036390">
    <property type="entry name" value="WH_DNA-bd_sf"/>
</dbReference>
<accession>A0ABW7FA25</accession>
<dbReference type="SMART" id="SM00345">
    <property type="entry name" value="HTH_GNTR"/>
    <property type="match status" value="1"/>
</dbReference>
<comment type="caution">
    <text evidence="5">The sequence shown here is derived from an EMBL/GenBank/DDBJ whole genome shotgun (WGS) entry which is preliminary data.</text>
</comment>
<evidence type="ECO:0000256" key="3">
    <source>
        <dbReference type="ARBA" id="ARBA00023163"/>
    </source>
</evidence>
<dbReference type="EMBL" id="JBIGHV010000012">
    <property type="protein sequence ID" value="MFG6433346.1"/>
    <property type="molecule type" value="Genomic_DNA"/>
</dbReference>
<dbReference type="InterPro" id="IPR000524">
    <property type="entry name" value="Tscrpt_reg_HTH_GntR"/>
</dbReference>
<keyword evidence="3" id="KW-0804">Transcription</keyword>
<evidence type="ECO:0000256" key="1">
    <source>
        <dbReference type="ARBA" id="ARBA00023015"/>
    </source>
</evidence>
<dbReference type="Pfam" id="PF00392">
    <property type="entry name" value="GntR"/>
    <property type="match status" value="1"/>
</dbReference>
<dbReference type="Gene3D" id="1.20.120.530">
    <property type="entry name" value="GntR ligand-binding domain-like"/>
    <property type="match status" value="1"/>
</dbReference>
<evidence type="ECO:0000259" key="4">
    <source>
        <dbReference type="PROSITE" id="PS50949"/>
    </source>
</evidence>
<dbReference type="CDD" id="cd07377">
    <property type="entry name" value="WHTH_GntR"/>
    <property type="match status" value="1"/>
</dbReference>